<evidence type="ECO:0000313" key="2">
    <source>
        <dbReference type="Proteomes" id="UP000603434"/>
    </source>
</evidence>
<comment type="caution">
    <text evidence="1">The sequence shown here is derived from an EMBL/GenBank/DDBJ whole genome shotgun (WGS) entry which is preliminary data.</text>
</comment>
<reference evidence="1 2" key="1">
    <citation type="submission" date="2020-08" db="EMBL/GenBank/DDBJ databases">
        <title>Bridging the membrane lipid divide: bacteria of the FCB group superphylum have the potential to synthesize archaeal ether lipids.</title>
        <authorList>
            <person name="Villanueva L."/>
            <person name="Von Meijenfeldt F.A.B."/>
            <person name="Westbye A.B."/>
            <person name="Yadav S."/>
            <person name="Hopmans E.C."/>
            <person name="Dutilh B.E."/>
            <person name="Sinninghe Damste J.S."/>
        </authorList>
    </citation>
    <scope>NUCLEOTIDE SEQUENCE [LARGE SCALE GENOMIC DNA]</scope>
    <source>
        <strain evidence="1">NIOZ-UU30</strain>
    </source>
</reference>
<accession>A0A8J6NUC8</accession>
<sequence length="153" mass="18425">MTKKQKEIIISKDKAVFWLDRNGCWCNQHGKFEHKKIIDYFHASIQKDRRGYYVGQTIENCREKVYFHYEDTALFVFDVIKDKAITLILNTGKQIKLNPKKLEIKADSLYMRVKDERIKFAEQGLIKISDLLENVDDQFFIRIHHRRYKIQKL</sequence>
<evidence type="ECO:0000313" key="1">
    <source>
        <dbReference type="EMBL" id="MBC8360823.1"/>
    </source>
</evidence>
<gene>
    <name evidence="1" type="ORF">H8E23_05450</name>
</gene>
<dbReference type="Proteomes" id="UP000603434">
    <property type="component" value="Unassembled WGS sequence"/>
</dbReference>
<dbReference type="AlphaFoldDB" id="A0A8J6NUC8"/>
<proteinExistence type="predicted"/>
<protein>
    <submittedName>
        <fullName evidence="1">MFS transporter permease</fullName>
    </submittedName>
</protein>
<dbReference type="EMBL" id="JACNJH010000108">
    <property type="protein sequence ID" value="MBC8360823.1"/>
    <property type="molecule type" value="Genomic_DNA"/>
</dbReference>
<name>A0A8J6NUC8_9BACT</name>
<organism evidence="1 2">
    <name type="scientific">Candidatus Desulfatibia profunda</name>
    <dbReference type="NCBI Taxonomy" id="2841695"/>
    <lineage>
        <taxon>Bacteria</taxon>
        <taxon>Pseudomonadati</taxon>
        <taxon>Thermodesulfobacteriota</taxon>
        <taxon>Desulfobacteria</taxon>
        <taxon>Desulfobacterales</taxon>
        <taxon>Desulfobacterales incertae sedis</taxon>
        <taxon>Candidatus Desulfatibia</taxon>
    </lineage>
</organism>